<reference evidence="1 2" key="1">
    <citation type="journal article" date="2024" name="Plant Biotechnol. J.">
        <title>Dendrobium thyrsiflorum genome and its molecular insights into genes involved in important horticultural traits.</title>
        <authorList>
            <person name="Chen B."/>
            <person name="Wang J.Y."/>
            <person name="Zheng P.J."/>
            <person name="Li K.L."/>
            <person name="Liang Y.M."/>
            <person name="Chen X.F."/>
            <person name="Zhang C."/>
            <person name="Zhao X."/>
            <person name="He X."/>
            <person name="Zhang G.Q."/>
            <person name="Liu Z.J."/>
            <person name="Xu Q."/>
        </authorList>
    </citation>
    <scope>NUCLEOTIDE SEQUENCE [LARGE SCALE GENOMIC DNA]</scope>
    <source>
        <strain evidence="1">GZMU011</strain>
    </source>
</reference>
<protein>
    <submittedName>
        <fullName evidence="1">Uncharacterized protein</fullName>
    </submittedName>
</protein>
<gene>
    <name evidence="1" type="ORF">M5K25_010203</name>
</gene>
<name>A0ABD0UZS7_DENTH</name>
<dbReference type="AlphaFoldDB" id="A0ABD0UZS7"/>
<keyword evidence="2" id="KW-1185">Reference proteome</keyword>
<dbReference type="Proteomes" id="UP001552299">
    <property type="component" value="Unassembled WGS sequence"/>
</dbReference>
<sequence length="474" mass="53149">MSRSLALPLFAYGAKESSYSCSSFIATIFFFPAQALCLLLPRSVRHCDPDFLACKNCSKSFKDVLFGSDALVEFSNLKVTVLRSLSTLWIYEEKPDIIYVPIPDVASRVLVLNELEMEIAPVVETGTLALNHMKVDSVPVIFEDSTEVLLNVHISTFDNMHLVSLFSPNIISSEVVCVNNNADSHLLTPYCVNTLENLDSDGEKMDKTALNSDSSSFDVVDKIMASNFTPLLNSDLPIEGMDVSNSVLIIDLLISPLLDACINLVGEHYIDPVDHSDWMEEFSVMNSLSTCFEEATSNNSFQGITIGNVSISHLLYANDLLIRGAIIPKACYNMWKAKYSSFWNSSIRRGSVYWNFLCGVAKNIQHCLNFRIIDNNALSFIWDPWCFGIYVAERLQNEQLQYSLLNLSNLPVRCFLSNGKWRLPPNLPAPLTEIISYVPTFNSGENCHWLSSVKPSFSTFKMQFYSDSNTLLLI</sequence>
<dbReference type="EMBL" id="JANQDX010000009">
    <property type="protein sequence ID" value="KAL0918209.1"/>
    <property type="molecule type" value="Genomic_DNA"/>
</dbReference>
<proteinExistence type="predicted"/>
<organism evidence="1 2">
    <name type="scientific">Dendrobium thyrsiflorum</name>
    <name type="common">Pinecone-like raceme dendrobium</name>
    <name type="synonym">Orchid</name>
    <dbReference type="NCBI Taxonomy" id="117978"/>
    <lineage>
        <taxon>Eukaryota</taxon>
        <taxon>Viridiplantae</taxon>
        <taxon>Streptophyta</taxon>
        <taxon>Embryophyta</taxon>
        <taxon>Tracheophyta</taxon>
        <taxon>Spermatophyta</taxon>
        <taxon>Magnoliopsida</taxon>
        <taxon>Liliopsida</taxon>
        <taxon>Asparagales</taxon>
        <taxon>Orchidaceae</taxon>
        <taxon>Epidendroideae</taxon>
        <taxon>Malaxideae</taxon>
        <taxon>Dendrobiinae</taxon>
        <taxon>Dendrobium</taxon>
    </lineage>
</organism>
<evidence type="ECO:0000313" key="2">
    <source>
        <dbReference type="Proteomes" id="UP001552299"/>
    </source>
</evidence>
<accession>A0ABD0UZS7</accession>
<evidence type="ECO:0000313" key="1">
    <source>
        <dbReference type="EMBL" id="KAL0918209.1"/>
    </source>
</evidence>
<comment type="caution">
    <text evidence="1">The sequence shown here is derived from an EMBL/GenBank/DDBJ whole genome shotgun (WGS) entry which is preliminary data.</text>
</comment>